<evidence type="ECO:0000313" key="2">
    <source>
        <dbReference type="EMBL" id="CAL93604.1"/>
    </source>
</evidence>
<dbReference type="OrthoDB" id="6195511at2"/>
<reference evidence="2 3" key="1">
    <citation type="journal article" date="2006" name="Nat. Biotechnol.">
        <title>Complete genome of the mutualistic, N2-fixing grass endophyte Azoarcus sp. strain BH72.</title>
        <authorList>
            <person name="Krause A."/>
            <person name="Ramakumar A."/>
            <person name="Bartels D."/>
            <person name="Battistoni F."/>
            <person name="Bekel T."/>
            <person name="Boch J."/>
            <person name="Boehm M."/>
            <person name="Friedrich F."/>
            <person name="Hurek T."/>
            <person name="Krause L."/>
            <person name="Linke B."/>
            <person name="McHardy A.C."/>
            <person name="Sarkar A."/>
            <person name="Schneiker S."/>
            <person name="Syed A.A."/>
            <person name="Thauer R."/>
            <person name="Vorhoelter F.-J."/>
            <person name="Weidner S."/>
            <person name="Puehler A."/>
            <person name="Reinhold-Hurek B."/>
            <person name="Kaiser O."/>
            <person name="Goesmann A."/>
        </authorList>
    </citation>
    <scope>NUCLEOTIDE SEQUENCE [LARGE SCALE GENOMIC DNA]</scope>
    <source>
        <strain evidence="2 3">BH72</strain>
    </source>
</reference>
<dbReference type="KEGG" id="azo:azo0987"/>
<dbReference type="HOGENOM" id="CLU_1164000_0_0_4"/>
<dbReference type="STRING" id="62928.azo0987"/>
<name>A1K449_AZOSB</name>
<evidence type="ECO:0000313" key="3">
    <source>
        <dbReference type="Proteomes" id="UP000002588"/>
    </source>
</evidence>
<gene>
    <name evidence="2" type="ordered locus">azo0987</name>
</gene>
<keyword evidence="3" id="KW-1185">Reference proteome</keyword>
<dbReference type="Proteomes" id="UP000002588">
    <property type="component" value="Chromosome"/>
</dbReference>
<protein>
    <submittedName>
        <fullName evidence="2">Uncharacterized protein</fullName>
    </submittedName>
</protein>
<dbReference type="AlphaFoldDB" id="A1K449"/>
<feature type="compositionally biased region" description="Polar residues" evidence="1">
    <location>
        <begin position="58"/>
        <end position="71"/>
    </location>
</feature>
<organism evidence="2 3">
    <name type="scientific">Azoarcus sp. (strain BH72)</name>
    <dbReference type="NCBI Taxonomy" id="418699"/>
    <lineage>
        <taxon>Bacteria</taxon>
        <taxon>Pseudomonadati</taxon>
        <taxon>Pseudomonadota</taxon>
        <taxon>Betaproteobacteria</taxon>
        <taxon>Rhodocyclales</taxon>
        <taxon>Zoogloeaceae</taxon>
        <taxon>Azoarcus</taxon>
    </lineage>
</organism>
<sequence length="238" mass="25158">MTPNELDSQPNIDPRAAEGLSIRQGNPTRRRLISGAAGGLGVLLAVQAKTALGQQVCQSPSAMMSGNTSPRPETPPCSGGRSPGFWKQPQHFSSWAVAGATPPTFKPGVVVQTCVSGMQGLSLKDLKTPGTLASTALGGSVPGDPGIWAVLAFPNSFVDGMLVRHLCAAWLNAGYFPDYAISRTQIQAMWAQLSTNGNYCPGNVTCTDPMTKDDVKAYIEGLYDFNADLTEPDLCKKK</sequence>
<dbReference type="RefSeq" id="WP_011764721.1">
    <property type="nucleotide sequence ID" value="NC_008702.1"/>
</dbReference>
<feature type="compositionally biased region" description="Polar residues" evidence="1">
    <location>
        <begin position="1"/>
        <end position="11"/>
    </location>
</feature>
<feature type="region of interest" description="Disordered" evidence="1">
    <location>
        <begin position="58"/>
        <end position="84"/>
    </location>
</feature>
<proteinExistence type="predicted"/>
<evidence type="ECO:0000256" key="1">
    <source>
        <dbReference type="SAM" id="MobiDB-lite"/>
    </source>
</evidence>
<feature type="region of interest" description="Disordered" evidence="1">
    <location>
        <begin position="1"/>
        <end position="24"/>
    </location>
</feature>
<dbReference type="EMBL" id="AM406670">
    <property type="protein sequence ID" value="CAL93604.1"/>
    <property type="molecule type" value="Genomic_DNA"/>
</dbReference>
<accession>A1K449</accession>
<dbReference type="KEGG" id="aoa:dqs_1088"/>